<protein>
    <submittedName>
        <fullName evidence="1">Uncharacterized protein</fullName>
    </submittedName>
</protein>
<reference evidence="1 2" key="1">
    <citation type="submission" date="2021-06" db="EMBL/GenBank/DDBJ databases">
        <title>Caerostris extrusa draft genome.</title>
        <authorList>
            <person name="Kono N."/>
            <person name="Arakawa K."/>
        </authorList>
    </citation>
    <scope>NUCLEOTIDE SEQUENCE [LARGE SCALE GENOMIC DNA]</scope>
</reference>
<gene>
    <name evidence="1" type="ORF">CEXT_143871</name>
</gene>
<dbReference type="EMBL" id="BPLR01016026">
    <property type="protein sequence ID" value="GIY80578.1"/>
    <property type="molecule type" value="Genomic_DNA"/>
</dbReference>
<proteinExistence type="predicted"/>
<keyword evidence="2" id="KW-1185">Reference proteome</keyword>
<name>A0AAV4WE76_CAEEX</name>
<dbReference type="AlphaFoldDB" id="A0AAV4WE76"/>
<evidence type="ECO:0000313" key="1">
    <source>
        <dbReference type="EMBL" id="GIY80578.1"/>
    </source>
</evidence>
<accession>A0AAV4WE76</accession>
<comment type="caution">
    <text evidence="1">The sequence shown here is derived from an EMBL/GenBank/DDBJ whole genome shotgun (WGS) entry which is preliminary data.</text>
</comment>
<organism evidence="1 2">
    <name type="scientific">Caerostris extrusa</name>
    <name type="common">Bark spider</name>
    <name type="synonym">Caerostris bankana</name>
    <dbReference type="NCBI Taxonomy" id="172846"/>
    <lineage>
        <taxon>Eukaryota</taxon>
        <taxon>Metazoa</taxon>
        <taxon>Ecdysozoa</taxon>
        <taxon>Arthropoda</taxon>
        <taxon>Chelicerata</taxon>
        <taxon>Arachnida</taxon>
        <taxon>Araneae</taxon>
        <taxon>Araneomorphae</taxon>
        <taxon>Entelegynae</taxon>
        <taxon>Araneoidea</taxon>
        <taxon>Araneidae</taxon>
        <taxon>Caerostris</taxon>
    </lineage>
</organism>
<evidence type="ECO:0000313" key="2">
    <source>
        <dbReference type="Proteomes" id="UP001054945"/>
    </source>
</evidence>
<dbReference type="Proteomes" id="UP001054945">
    <property type="component" value="Unassembled WGS sequence"/>
</dbReference>
<sequence length="91" mass="10038">MLSNIAEAAPVPAPVNIVAVARRTGPVRNRCNSVTALKKREVEAVFLETCACYNRKAEKLFAYSATRAFRSSGTERLPAPLHNQEDVLHRS</sequence>